<proteinExistence type="predicted"/>
<dbReference type="AlphaFoldDB" id="A0A1F7VAG1"/>
<comment type="caution">
    <text evidence="1">The sequence shown here is derived from an EMBL/GenBank/DDBJ whole genome shotgun (WGS) entry which is preliminary data.</text>
</comment>
<reference evidence="1 2" key="1">
    <citation type="journal article" date="2016" name="Nat. Commun.">
        <title>Thousands of microbial genomes shed light on interconnected biogeochemical processes in an aquifer system.</title>
        <authorList>
            <person name="Anantharaman K."/>
            <person name="Brown C.T."/>
            <person name="Hug L.A."/>
            <person name="Sharon I."/>
            <person name="Castelle C.J."/>
            <person name="Probst A.J."/>
            <person name="Thomas B.C."/>
            <person name="Singh A."/>
            <person name="Wilkins M.J."/>
            <person name="Karaoz U."/>
            <person name="Brodie E.L."/>
            <person name="Williams K.H."/>
            <person name="Hubbard S.S."/>
            <person name="Banfield J.F."/>
        </authorList>
    </citation>
    <scope>NUCLEOTIDE SEQUENCE [LARGE SCALE GENOMIC DNA]</scope>
</reference>
<gene>
    <name evidence="1" type="ORF">A3I40_03520</name>
</gene>
<evidence type="ECO:0000313" key="1">
    <source>
        <dbReference type="EMBL" id="OGL87486.1"/>
    </source>
</evidence>
<name>A0A1F7VAG1_9BACT</name>
<protein>
    <submittedName>
        <fullName evidence="1">Uncharacterized protein</fullName>
    </submittedName>
</protein>
<dbReference type="Proteomes" id="UP000178723">
    <property type="component" value="Unassembled WGS sequence"/>
</dbReference>
<accession>A0A1F7VAG1</accession>
<organism evidence="1 2">
    <name type="scientific">Candidatus Uhrbacteria bacterium RIFCSPLOWO2_02_FULL_48_12</name>
    <dbReference type="NCBI Taxonomy" id="1802407"/>
    <lineage>
        <taxon>Bacteria</taxon>
        <taxon>Candidatus Uhriibacteriota</taxon>
    </lineage>
</organism>
<dbReference type="EMBL" id="MGEP01000006">
    <property type="protein sequence ID" value="OGL87486.1"/>
    <property type="molecule type" value="Genomic_DNA"/>
</dbReference>
<sequence length="69" mass="7758">MKKYLAIYRVFFNTGFTEFPDDAVLPTQKEEIFADSIEDAKEKALAMQSNTPSGGRVLVSVSEFNEPTH</sequence>
<evidence type="ECO:0000313" key="2">
    <source>
        <dbReference type="Proteomes" id="UP000178723"/>
    </source>
</evidence>